<evidence type="ECO:0000313" key="2">
    <source>
        <dbReference type="EMBL" id="KYO50684.1"/>
    </source>
</evidence>
<dbReference type="GO" id="GO:0016747">
    <property type="term" value="F:acyltransferase activity, transferring groups other than amino-acyl groups"/>
    <property type="evidence" value="ECO:0007669"/>
    <property type="project" value="InterPro"/>
</dbReference>
<organism evidence="2 3">
    <name type="scientific">Tistrella mobilis</name>
    <dbReference type="NCBI Taxonomy" id="171437"/>
    <lineage>
        <taxon>Bacteria</taxon>
        <taxon>Pseudomonadati</taxon>
        <taxon>Pseudomonadota</taxon>
        <taxon>Alphaproteobacteria</taxon>
        <taxon>Geminicoccales</taxon>
        <taxon>Geminicoccaceae</taxon>
        <taxon>Tistrella</taxon>
    </lineage>
</organism>
<reference evidence="2 3" key="1">
    <citation type="submission" date="2015-12" db="EMBL/GenBank/DDBJ databases">
        <title>Genome sequence of Tistrella mobilis MCCC 1A02139.</title>
        <authorList>
            <person name="Lu L."/>
            <person name="Lai Q."/>
            <person name="Shao Z."/>
            <person name="Qian P."/>
        </authorList>
    </citation>
    <scope>NUCLEOTIDE SEQUENCE [LARGE SCALE GENOMIC DNA]</scope>
    <source>
        <strain evidence="2 3">MCCC 1A02139</strain>
    </source>
</reference>
<dbReference type="Pfam" id="PF00583">
    <property type="entry name" value="Acetyltransf_1"/>
    <property type="match status" value="1"/>
</dbReference>
<dbReference type="RefSeq" id="WP_062767705.1">
    <property type="nucleotide sequence ID" value="NZ_CP121045.1"/>
</dbReference>
<feature type="domain" description="N-acetyltransferase" evidence="1">
    <location>
        <begin position="123"/>
        <end position="259"/>
    </location>
</feature>
<name>A0A162K8D7_9PROT</name>
<gene>
    <name evidence="2" type="ORF">AUP44_12045</name>
</gene>
<accession>A0A162K8D7</accession>
<proteinExistence type="predicted"/>
<dbReference type="GeneID" id="97241880"/>
<dbReference type="EMBL" id="LPZR01000194">
    <property type="protein sequence ID" value="KYO50684.1"/>
    <property type="molecule type" value="Genomic_DNA"/>
</dbReference>
<dbReference type="Proteomes" id="UP000075787">
    <property type="component" value="Unassembled WGS sequence"/>
</dbReference>
<sequence length="259" mass="27748">MTDLRHGTAIPNWYRAEDHFFTAISAQHEGFGRGVRAYVTGVETAALNLLSLHLPAEAPDAAADRGVAFMTGAGLPFSLALPEDRVSAYEAWAAGYGLTPSGITTAMTIDPAKRQPRQGAVGVDLVVRAIDDLEVWSRPLAEAFGGGPEISRQYSDRHHAARHAGHRLVHLTGFVEDEPVCSATLSMAGRIARLDDVGTLPARQGRGYGSRLVAHALQLAEMRGALACCLEASVDGTALYTHAGFVELFRIMIFARDEA</sequence>
<dbReference type="InterPro" id="IPR000182">
    <property type="entry name" value="GNAT_dom"/>
</dbReference>
<evidence type="ECO:0000259" key="1">
    <source>
        <dbReference type="PROSITE" id="PS51186"/>
    </source>
</evidence>
<dbReference type="InterPro" id="IPR016181">
    <property type="entry name" value="Acyl_CoA_acyltransferase"/>
</dbReference>
<dbReference type="PROSITE" id="PS51186">
    <property type="entry name" value="GNAT"/>
    <property type="match status" value="1"/>
</dbReference>
<dbReference type="OrthoDB" id="281808at2"/>
<protein>
    <recommendedName>
        <fullName evidence="1">N-acetyltransferase domain-containing protein</fullName>
    </recommendedName>
</protein>
<dbReference type="CDD" id="cd04301">
    <property type="entry name" value="NAT_SF"/>
    <property type="match status" value="1"/>
</dbReference>
<evidence type="ECO:0000313" key="3">
    <source>
        <dbReference type="Proteomes" id="UP000075787"/>
    </source>
</evidence>
<dbReference type="AlphaFoldDB" id="A0A162K8D7"/>
<dbReference type="SUPFAM" id="SSF55729">
    <property type="entry name" value="Acyl-CoA N-acyltransferases (Nat)"/>
    <property type="match status" value="1"/>
</dbReference>
<comment type="caution">
    <text evidence="2">The sequence shown here is derived from an EMBL/GenBank/DDBJ whole genome shotgun (WGS) entry which is preliminary data.</text>
</comment>
<dbReference type="Gene3D" id="3.40.630.30">
    <property type="match status" value="1"/>
</dbReference>